<evidence type="ECO:0000259" key="6">
    <source>
        <dbReference type="PROSITE" id="PS50240"/>
    </source>
</evidence>
<keyword evidence="8" id="KW-1185">Reference proteome</keyword>
<dbReference type="InterPro" id="IPR009003">
    <property type="entry name" value="Peptidase_S1_PA"/>
</dbReference>
<dbReference type="SUPFAM" id="SSF50494">
    <property type="entry name" value="Trypsin-like serine proteases"/>
    <property type="match status" value="1"/>
</dbReference>
<dbReference type="PROSITE" id="PS00135">
    <property type="entry name" value="TRYPSIN_SER"/>
    <property type="match status" value="1"/>
</dbReference>
<evidence type="ECO:0000313" key="8">
    <source>
        <dbReference type="Proteomes" id="UP000597206"/>
    </source>
</evidence>
<keyword evidence="1" id="KW-1015">Disulfide bond</keyword>
<comment type="caution">
    <text evidence="7">The sequence shown here is derived from an EMBL/GenBank/DDBJ whole genome shotgun (WGS) entry which is preliminary data.</text>
</comment>
<dbReference type="RefSeq" id="WP_196125560.1">
    <property type="nucleotide sequence ID" value="NZ_JADPMR010000004.1"/>
</dbReference>
<dbReference type="PRINTS" id="PR00722">
    <property type="entry name" value="CHYMOTRYPSIN"/>
</dbReference>
<organism evidence="7 8">
    <name type="scientific">Vibrio nitrifigilis</name>
    <dbReference type="NCBI Taxonomy" id="2789781"/>
    <lineage>
        <taxon>Bacteria</taxon>
        <taxon>Pseudomonadati</taxon>
        <taxon>Pseudomonadota</taxon>
        <taxon>Gammaproteobacteria</taxon>
        <taxon>Vibrionales</taxon>
        <taxon>Vibrionaceae</taxon>
        <taxon>Vibrio</taxon>
    </lineage>
</organism>
<evidence type="ECO:0000256" key="5">
    <source>
        <dbReference type="SAM" id="SignalP"/>
    </source>
</evidence>
<feature type="signal peptide" evidence="5">
    <location>
        <begin position="1"/>
        <end position="29"/>
    </location>
</feature>
<feature type="chain" id="PRO_5047210960" evidence="5">
    <location>
        <begin position="30"/>
        <end position="387"/>
    </location>
</feature>
<accession>A0ABS0GMA1</accession>
<gene>
    <name evidence="7" type="ORF">I1A42_24195</name>
</gene>
<dbReference type="EMBL" id="JADPMR010000004">
    <property type="protein sequence ID" value="MBF9003586.1"/>
    <property type="molecule type" value="Genomic_DNA"/>
</dbReference>
<dbReference type="PROSITE" id="PS50240">
    <property type="entry name" value="TRYPSIN_DOM"/>
    <property type="match status" value="1"/>
</dbReference>
<evidence type="ECO:0000313" key="7">
    <source>
        <dbReference type="EMBL" id="MBF9003586.1"/>
    </source>
</evidence>
<feature type="transmembrane region" description="Helical" evidence="4">
    <location>
        <begin position="357"/>
        <end position="377"/>
    </location>
</feature>
<keyword evidence="4" id="KW-0472">Membrane</keyword>
<sequence length="387" mass="41272">MKFHINKRKLLTLFTTMNCFIMASFSASASLEIASANLSPAILNGVDTSLSLVPYQVRLTITKNNGSQSKYYLCGGSIIDNTVVLTAAHCLEDEGTYSTTSVTVYYLDYSDSSNPTLQTATASSSQFSVNSNWTGSLDDSHDTAVIYLSTADFANAKKIKVADSSNMTSMYQEFSNTYVANQDNETNVMASGYGKDEDGVSGTLQRVLLTGIPTSTCSSLASNNVSGNDIVCVQSPTTSTNYGICSGDSGGPLVWQDPDHASDADYGIRLVGIASYVTTDSGSCRLNGQYYYGGYSSINYFASEINSAIDTLMSSSGYDITSTGLTYSFTSNPMDFTNTSSDADDDSDTEEESSSGGGGGGSTGMILLFVLGLVWALRRRCLFQNRL</sequence>
<dbReference type="PROSITE" id="PS00134">
    <property type="entry name" value="TRYPSIN_HIS"/>
    <property type="match status" value="1"/>
</dbReference>
<evidence type="ECO:0000256" key="3">
    <source>
        <dbReference type="SAM" id="MobiDB-lite"/>
    </source>
</evidence>
<keyword evidence="5" id="KW-0732">Signal</keyword>
<evidence type="ECO:0000256" key="4">
    <source>
        <dbReference type="SAM" id="Phobius"/>
    </source>
</evidence>
<dbReference type="Pfam" id="PF00089">
    <property type="entry name" value="Trypsin"/>
    <property type="match status" value="1"/>
</dbReference>
<reference evidence="7 8" key="1">
    <citation type="submission" date="2020-11" db="EMBL/GenBank/DDBJ databases">
        <title>Vibrio nitrifigilis sp. nov., a marine nitrogen-fixing bacterium isolated from the lagoon sediment of an islet inside an atoll.</title>
        <authorList>
            <person name="Wang L.-T."/>
            <person name="Shieh W.Y."/>
        </authorList>
    </citation>
    <scope>NUCLEOTIDE SEQUENCE [LARGE SCALE GENOMIC DNA]</scope>
    <source>
        <strain evidence="7 8">NFV-1</strain>
    </source>
</reference>
<protein>
    <submittedName>
        <fullName evidence="7">Trypsin-like serine protease</fullName>
    </submittedName>
</protein>
<dbReference type="SMART" id="SM00020">
    <property type="entry name" value="Tryp_SPc"/>
    <property type="match status" value="1"/>
</dbReference>
<dbReference type="InterPro" id="IPR043504">
    <property type="entry name" value="Peptidase_S1_PA_chymotrypsin"/>
</dbReference>
<dbReference type="PANTHER" id="PTHR24260">
    <property type="match status" value="1"/>
</dbReference>
<keyword evidence="4" id="KW-0812">Transmembrane</keyword>
<dbReference type="PANTHER" id="PTHR24260:SF136">
    <property type="entry name" value="GH08193P-RELATED"/>
    <property type="match status" value="1"/>
</dbReference>
<keyword evidence="2" id="KW-0378">Hydrolase</keyword>
<proteinExistence type="predicted"/>
<dbReference type="Gene3D" id="2.40.10.10">
    <property type="entry name" value="Trypsin-like serine proteases"/>
    <property type="match status" value="1"/>
</dbReference>
<feature type="region of interest" description="Disordered" evidence="3">
    <location>
        <begin position="337"/>
        <end position="360"/>
    </location>
</feature>
<feature type="domain" description="Peptidase S1" evidence="6">
    <location>
        <begin position="42"/>
        <end position="310"/>
    </location>
</feature>
<feature type="compositionally biased region" description="Acidic residues" evidence="3">
    <location>
        <begin position="342"/>
        <end position="353"/>
    </location>
</feature>
<name>A0ABS0GMA1_9VIBR</name>
<evidence type="ECO:0000256" key="2">
    <source>
        <dbReference type="RuleBase" id="RU363034"/>
    </source>
</evidence>
<keyword evidence="2" id="KW-0720">Serine protease</keyword>
<keyword evidence="4" id="KW-1133">Transmembrane helix</keyword>
<dbReference type="InterPro" id="IPR001314">
    <property type="entry name" value="Peptidase_S1A"/>
</dbReference>
<dbReference type="InterPro" id="IPR033116">
    <property type="entry name" value="TRYPSIN_SER"/>
</dbReference>
<keyword evidence="2" id="KW-0645">Protease</keyword>
<dbReference type="InterPro" id="IPR001254">
    <property type="entry name" value="Trypsin_dom"/>
</dbReference>
<evidence type="ECO:0000256" key="1">
    <source>
        <dbReference type="ARBA" id="ARBA00023157"/>
    </source>
</evidence>
<dbReference type="InterPro" id="IPR051333">
    <property type="entry name" value="CLIP_Serine_Protease"/>
</dbReference>
<dbReference type="Proteomes" id="UP000597206">
    <property type="component" value="Unassembled WGS sequence"/>
</dbReference>
<dbReference type="InterPro" id="IPR018114">
    <property type="entry name" value="TRYPSIN_HIS"/>
</dbReference>